<dbReference type="AlphaFoldDB" id="A0A6A6UU98"/>
<reference evidence="1" key="1">
    <citation type="journal article" date="2020" name="Stud. Mycol.">
        <title>101 Dothideomycetes genomes: a test case for predicting lifestyles and emergence of pathogens.</title>
        <authorList>
            <person name="Haridas S."/>
            <person name="Albert R."/>
            <person name="Binder M."/>
            <person name="Bloem J."/>
            <person name="Labutti K."/>
            <person name="Salamov A."/>
            <person name="Andreopoulos B."/>
            <person name="Baker S."/>
            <person name="Barry K."/>
            <person name="Bills G."/>
            <person name="Bluhm B."/>
            <person name="Cannon C."/>
            <person name="Castanera R."/>
            <person name="Culley D."/>
            <person name="Daum C."/>
            <person name="Ezra D."/>
            <person name="Gonzalez J."/>
            <person name="Henrissat B."/>
            <person name="Kuo A."/>
            <person name="Liang C."/>
            <person name="Lipzen A."/>
            <person name="Lutzoni F."/>
            <person name="Magnuson J."/>
            <person name="Mondo S."/>
            <person name="Nolan M."/>
            <person name="Ohm R."/>
            <person name="Pangilinan J."/>
            <person name="Park H.-J."/>
            <person name="Ramirez L."/>
            <person name="Alfaro M."/>
            <person name="Sun H."/>
            <person name="Tritt A."/>
            <person name="Yoshinaga Y."/>
            <person name="Zwiers L.-H."/>
            <person name="Turgeon B."/>
            <person name="Goodwin S."/>
            <person name="Spatafora J."/>
            <person name="Crous P."/>
            <person name="Grigoriev I."/>
        </authorList>
    </citation>
    <scope>NUCLEOTIDE SEQUENCE</scope>
    <source>
        <strain evidence="1">CBS 115976</strain>
    </source>
</reference>
<dbReference type="EMBL" id="MU004230">
    <property type="protein sequence ID" value="KAF2675346.1"/>
    <property type="molecule type" value="Genomic_DNA"/>
</dbReference>
<evidence type="ECO:0000313" key="1">
    <source>
        <dbReference type="EMBL" id="KAF2675346.1"/>
    </source>
</evidence>
<accession>A0A6A6UU98</accession>
<name>A0A6A6UU98_9PEZI</name>
<dbReference type="Proteomes" id="UP000799302">
    <property type="component" value="Unassembled WGS sequence"/>
</dbReference>
<organism evidence="1 2">
    <name type="scientific">Microthyrium microscopicum</name>
    <dbReference type="NCBI Taxonomy" id="703497"/>
    <lineage>
        <taxon>Eukaryota</taxon>
        <taxon>Fungi</taxon>
        <taxon>Dikarya</taxon>
        <taxon>Ascomycota</taxon>
        <taxon>Pezizomycotina</taxon>
        <taxon>Dothideomycetes</taxon>
        <taxon>Dothideomycetes incertae sedis</taxon>
        <taxon>Microthyriales</taxon>
        <taxon>Microthyriaceae</taxon>
        <taxon>Microthyrium</taxon>
    </lineage>
</organism>
<gene>
    <name evidence="1" type="ORF">BT63DRAFT_35241</name>
</gene>
<protein>
    <submittedName>
        <fullName evidence="1">Uncharacterized protein</fullName>
    </submittedName>
</protein>
<proteinExistence type="predicted"/>
<sequence length="193" mass="21725">MPILLFVSASFCILTRLQYLFCRLRRILKPSTKPSMRLLSLPHIPVTLFCQRYTVVPNYNYFYCYTINPTVSPFHVTTSIYTPCLERPTASTCTAFVGRGILTLSTCSQHTYHAQIHVSLSVPSLVRSPWSLSLIPILLHPPPSLNLSFPRVPVLLPTLTLSNFALPPNKPALIRTVYSHQLSLCCVCSLLHI</sequence>
<keyword evidence="2" id="KW-1185">Reference proteome</keyword>
<evidence type="ECO:0000313" key="2">
    <source>
        <dbReference type="Proteomes" id="UP000799302"/>
    </source>
</evidence>